<dbReference type="InterPro" id="IPR001853">
    <property type="entry name" value="DSBA-like_thioredoxin_dom"/>
</dbReference>
<dbReference type="EMBL" id="JAODUO010000545">
    <property type="protein sequence ID" value="KAK2178401.1"/>
    <property type="molecule type" value="Genomic_DNA"/>
</dbReference>
<comment type="caution">
    <text evidence="7">The sequence shown here is derived from an EMBL/GenBank/DDBJ whole genome shotgun (WGS) entry which is preliminary data.</text>
</comment>
<dbReference type="GO" id="GO:0006749">
    <property type="term" value="P:glutathione metabolic process"/>
    <property type="evidence" value="ECO:0007669"/>
    <property type="project" value="TreeGrafter"/>
</dbReference>
<name>A0AAD9KVX8_RIDPI</name>
<keyword evidence="8" id="KW-1185">Reference proteome</keyword>
<dbReference type="InterPro" id="IPR036249">
    <property type="entry name" value="Thioredoxin-like_sf"/>
</dbReference>
<dbReference type="InterPro" id="IPR051924">
    <property type="entry name" value="GST_Kappa/NadH"/>
</dbReference>
<feature type="domain" description="DSBA-like thioredoxin" evidence="6">
    <location>
        <begin position="8"/>
        <end position="213"/>
    </location>
</feature>
<sequence>MASPVKKTVELFYDVVSPYSWIAFEVLLRYQTKWNMDLKLKPFFLGAIMKASGNQPPGVIPNKAAYIVQDLARCRNHFQVPLRIPSIPMEMLFSPCYTLTAMRLLTAVDMRQPQFTEKLSRQLWLQLWNKDQNLQETDALTEAAARAGLSESLIASLVSSCEDGAVKNRLKLYTEEALDHGAFGAPTIVVHDADHKTHMLFGSDRFHILADILGQYTGLSCQGTIQNLLR</sequence>
<proteinExistence type="inferred from homology"/>
<dbReference type="PANTHER" id="PTHR42943">
    <property type="entry name" value="GLUTATHIONE S-TRANSFERASE KAPPA"/>
    <property type="match status" value="1"/>
</dbReference>
<accession>A0AAD9KVX8</accession>
<dbReference type="FunFam" id="3.40.30.10:FF:000096">
    <property type="entry name" value="Glutathione S-transferase kappa"/>
    <property type="match status" value="1"/>
</dbReference>
<protein>
    <recommendedName>
        <fullName evidence="4">Glutathione S-transferase kappa</fullName>
        <ecNumber evidence="4">2.5.1.18</ecNumber>
    </recommendedName>
</protein>
<dbReference type="Proteomes" id="UP001209878">
    <property type="component" value="Unassembled WGS sequence"/>
</dbReference>
<evidence type="ECO:0000256" key="4">
    <source>
        <dbReference type="PIRNR" id="PIRNR006386"/>
    </source>
</evidence>
<dbReference type="AlphaFoldDB" id="A0AAD9KVX8"/>
<gene>
    <name evidence="7" type="ORF">NP493_545g00046</name>
</gene>
<dbReference type="SUPFAM" id="SSF52833">
    <property type="entry name" value="Thioredoxin-like"/>
    <property type="match status" value="1"/>
</dbReference>
<organism evidence="7 8">
    <name type="scientific">Ridgeia piscesae</name>
    <name type="common">Tubeworm</name>
    <dbReference type="NCBI Taxonomy" id="27915"/>
    <lineage>
        <taxon>Eukaryota</taxon>
        <taxon>Metazoa</taxon>
        <taxon>Spiralia</taxon>
        <taxon>Lophotrochozoa</taxon>
        <taxon>Annelida</taxon>
        <taxon>Polychaeta</taxon>
        <taxon>Sedentaria</taxon>
        <taxon>Canalipalpata</taxon>
        <taxon>Sabellida</taxon>
        <taxon>Siboglinidae</taxon>
        <taxon>Ridgeia</taxon>
    </lineage>
</organism>
<comment type="catalytic activity">
    <reaction evidence="3 4">
        <text>RX + glutathione = an S-substituted glutathione + a halide anion + H(+)</text>
        <dbReference type="Rhea" id="RHEA:16437"/>
        <dbReference type="ChEBI" id="CHEBI:15378"/>
        <dbReference type="ChEBI" id="CHEBI:16042"/>
        <dbReference type="ChEBI" id="CHEBI:17792"/>
        <dbReference type="ChEBI" id="CHEBI:57925"/>
        <dbReference type="ChEBI" id="CHEBI:90779"/>
        <dbReference type="EC" id="2.5.1.18"/>
    </reaction>
</comment>
<dbReference type="PANTHER" id="PTHR42943:SF2">
    <property type="entry name" value="GLUTATHIONE S-TRANSFERASE KAPPA 1"/>
    <property type="match status" value="1"/>
</dbReference>
<dbReference type="PIRSF" id="PIRSF006386">
    <property type="entry name" value="HCCAis_GSTk"/>
    <property type="match status" value="1"/>
</dbReference>
<evidence type="ECO:0000313" key="7">
    <source>
        <dbReference type="EMBL" id="KAK2178401.1"/>
    </source>
</evidence>
<dbReference type="GO" id="GO:0005777">
    <property type="term" value="C:peroxisome"/>
    <property type="evidence" value="ECO:0007669"/>
    <property type="project" value="TreeGrafter"/>
</dbReference>
<evidence type="ECO:0000256" key="2">
    <source>
        <dbReference type="ARBA" id="ARBA00022679"/>
    </source>
</evidence>
<dbReference type="GO" id="GO:0004364">
    <property type="term" value="F:glutathione transferase activity"/>
    <property type="evidence" value="ECO:0007669"/>
    <property type="project" value="UniProtKB-UniRule"/>
</dbReference>
<comment type="similarity">
    <text evidence="1 4">Belongs to the GST superfamily. Kappa family.</text>
</comment>
<evidence type="ECO:0000256" key="3">
    <source>
        <dbReference type="ARBA" id="ARBA00047960"/>
    </source>
</evidence>
<evidence type="ECO:0000256" key="1">
    <source>
        <dbReference type="ARBA" id="ARBA00006494"/>
    </source>
</evidence>
<dbReference type="InterPro" id="IPR014440">
    <property type="entry name" value="HCCAis_GSTk"/>
</dbReference>
<feature type="active site" description="Nucleophile" evidence="5">
    <location>
        <position position="17"/>
    </location>
</feature>
<dbReference type="Gene3D" id="3.40.30.10">
    <property type="entry name" value="Glutaredoxin"/>
    <property type="match status" value="1"/>
</dbReference>
<evidence type="ECO:0000313" key="8">
    <source>
        <dbReference type="Proteomes" id="UP001209878"/>
    </source>
</evidence>
<reference evidence="7" key="1">
    <citation type="journal article" date="2023" name="Mol. Biol. Evol.">
        <title>Third-Generation Sequencing Reveals the Adaptive Role of the Epigenome in Three Deep-Sea Polychaetes.</title>
        <authorList>
            <person name="Perez M."/>
            <person name="Aroh O."/>
            <person name="Sun Y."/>
            <person name="Lan Y."/>
            <person name="Juniper S.K."/>
            <person name="Young C.R."/>
            <person name="Angers B."/>
            <person name="Qian P.Y."/>
        </authorList>
    </citation>
    <scope>NUCLEOTIDE SEQUENCE</scope>
    <source>
        <strain evidence="7">R07B-5</strain>
    </source>
</reference>
<keyword evidence="2 4" id="KW-0808">Transferase</keyword>
<dbReference type="GO" id="GO:0004602">
    <property type="term" value="F:glutathione peroxidase activity"/>
    <property type="evidence" value="ECO:0007669"/>
    <property type="project" value="TreeGrafter"/>
</dbReference>
<dbReference type="Pfam" id="PF01323">
    <property type="entry name" value="DSBA"/>
    <property type="match status" value="1"/>
</dbReference>
<evidence type="ECO:0000259" key="6">
    <source>
        <dbReference type="Pfam" id="PF01323"/>
    </source>
</evidence>
<dbReference type="EC" id="2.5.1.18" evidence="4"/>
<dbReference type="GO" id="GO:0005739">
    <property type="term" value="C:mitochondrion"/>
    <property type="evidence" value="ECO:0007669"/>
    <property type="project" value="TreeGrafter"/>
</dbReference>
<evidence type="ECO:0000256" key="5">
    <source>
        <dbReference type="PIRSR" id="PIRSR006386-1"/>
    </source>
</evidence>